<dbReference type="PANTHER" id="PTHR46401:SF2">
    <property type="entry name" value="GLYCOSYLTRANSFERASE WBBK-RELATED"/>
    <property type="match status" value="1"/>
</dbReference>
<reference evidence="3 4" key="1">
    <citation type="submission" date="2024-06" db="EMBL/GenBank/DDBJ databases">
        <title>Flavobacterium spp. isolated from glacier.</title>
        <authorList>
            <person name="Han D."/>
        </authorList>
    </citation>
    <scope>NUCLEOTIDE SEQUENCE [LARGE SCALE GENOMIC DNA]</scope>
    <source>
        <strain evidence="3 4">LB3P45</strain>
    </source>
</reference>
<dbReference type="CDD" id="cd01635">
    <property type="entry name" value="Glycosyltransferase_GTB-type"/>
    <property type="match status" value="1"/>
</dbReference>
<dbReference type="EMBL" id="JBHZQA010000001">
    <property type="protein sequence ID" value="MFE3846709.1"/>
    <property type="molecule type" value="Genomic_DNA"/>
</dbReference>
<dbReference type="RefSeq" id="WP_379856566.1">
    <property type="nucleotide sequence ID" value="NZ_JBHZQA010000001.1"/>
</dbReference>
<organism evidence="3 4">
    <name type="scientific">Flavobacterium fructosi</name>
    <dbReference type="NCBI Taxonomy" id="3230416"/>
    <lineage>
        <taxon>Bacteria</taxon>
        <taxon>Pseudomonadati</taxon>
        <taxon>Bacteroidota</taxon>
        <taxon>Flavobacteriia</taxon>
        <taxon>Flavobacteriales</taxon>
        <taxon>Flavobacteriaceae</taxon>
        <taxon>Flavobacterium</taxon>
    </lineage>
</organism>
<sequence>MTFVIITHVPHILLQNKYFAYGPYVREMNIWTKYANRIIIVAPKTDAERTLIDSAYEHDSIEFIPIENFDILTVKSTLSTIFKIPKVSWSIFKAMQAANHIHLRCPGNVGLVGSIIQIAFPTKIKTAKYAGNWDPTSIQPWTYKLQQYILSNTFLTRKMRVLVYGEWEGSSKNIQPFFTATYTEADKLPISKKVILERINFIFVGALVKGKNPMYAIQLIEAFAKKGNNVRLSLYGEGIERPLLESYILKNKLGKIISLEGNQSQETVKKAYQNSHFVILPSDSEGWPKAIAEGMFWGCVPMARAVSCVPFMLDYGKRGVLVTLDLDNDTKQISDCIFDETIYATMSTAAEKWSQQFTLNLFEQKINRLMAN</sequence>
<evidence type="ECO:0000256" key="1">
    <source>
        <dbReference type="ARBA" id="ARBA00022679"/>
    </source>
</evidence>
<name>A0ABW6HI62_9FLAO</name>
<dbReference type="Gene3D" id="3.40.50.2000">
    <property type="entry name" value="Glycogen Phosphorylase B"/>
    <property type="match status" value="1"/>
</dbReference>
<keyword evidence="4" id="KW-1185">Reference proteome</keyword>
<dbReference type="Pfam" id="PF00534">
    <property type="entry name" value="Glycos_transf_1"/>
    <property type="match status" value="1"/>
</dbReference>
<dbReference type="Proteomes" id="UP001600039">
    <property type="component" value="Unassembled WGS sequence"/>
</dbReference>
<dbReference type="PANTHER" id="PTHR46401">
    <property type="entry name" value="GLYCOSYLTRANSFERASE WBBK-RELATED"/>
    <property type="match status" value="1"/>
</dbReference>
<dbReference type="InterPro" id="IPR001296">
    <property type="entry name" value="Glyco_trans_1"/>
</dbReference>
<protein>
    <submittedName>
        <fullName evidence="3">Glycosyltransferase</fullName>
    </submittedName>
</protein>
<evidence type="ECO:0000259" key="2">
    <source>
        <dbReference type="Pfam" id="PF00534"/>
    </source>
</evidence>
<feature type="domain" description="Glycosyl transferase family 1" evidence="2">
    <location>
        <begin position="197"/>
        <end position="325"/>
    </location>
</feature>
<comment type="caution">
    <text evidence="3">The sequence shown here is derived from an EMBL/GenBank/DDBJ whole genome shotgun (WGS) entry which is preliminary data.</text>
</comment>
<dbReference type="SUPFAM" id="SSF53756">
    <property type="entry name" value="UDP-Glycosyltransferase/glycogen phosphorylase"/>
    <property type="match status" value="1"/>
</dbReference>
<accession>A0ABW6HI62</accession>
<gene>
    <name evidence="3" type="ORF">ACFX5D_01845</name>
</gene>
<evidence type="ECO:0000313" key="4">
    <source>
        <dbReference type="Proteomes" id="UP001600039"/>
    </source>
</evidence>
<evidence type="ECO:0000313" key="3">
    <source>
        <dbReference type="EMBL" id="MFE3846709.1"/>
    </source>
</evidence>
<keyword evidence="1" id="KW-0808">Transferase</keyword>
<proteinExistence type="predicted"/>